<name>A0A383WD24_TETOB</name>
<dbReference type="AlphaFoldDB" id="A0A383WD24"/>
<dbReference type="PANTHER" id="PTHR35690:SF1">
    <property type="entry name" value="OS01G0363500 PROTEIN"/>
    <property type="match status" value="1"/>
</dbReference>
<proteinExistence type="predicted"/>
<evidence type="ECO:0008006" key="3">
    <source>
        <dbReference type="Google" id="ProtNLM"/>
    </source>
</evidence>
<gene>
    <name evidence="1" type="ORF">BQ4739_LOCUS14923</name>
</gene>
<sequence>MLKQQLRPLAQRQVRPSSSRHISVCKAAASTTAALPTEAEAVAAFKAATADGLEPCLALLKRAAADKSVQPQLVEGALAYLEQSHPKPAADIDGTWRLVFSTATSNRFLQYIPVREDFVIQLGPKQCALESVVGPFAFNIRGQITDFNSATGAMDFQFTAVDILLLGKQIWQVTPKTKPKTYTFYYEGQGIAAARSSAGGLALLRK</sequence>
<accession>A0A383WD24</accession>
<protein>
    <recommendedName>
        <fullName evidence="3">Plastid lipid-associated protein/fibrillin conserved domain-containing protein</fullName>
    </recommendedName>
</protein>
<organism evidence="1 2">
    <name type="scientific">Tetradesmus obliquus</name>
    <name type="common">Green alga</name>
    <name type="synonym">Acutodesmus obliquus</name>
    <dbReference type="NCBI Taxonomy" id="3088"/>
    <lineage>
        <taxon>Eukaryota</taxon>
        <taxon>Viridiplantae</taxon>
        <taxon>Chlorophyta</taxon>
        <taxon>core chlorophytes</taxon>
        <taxon>Chlorophyceae</taxon>
        <taxon>CS clade</taxon>
        <taxon>Sphaeropleales</taxon>
        <taxon>Scenedesmaceae</taxon>
        <taxon>Tetradesmus</taxon>
    </lineage>
</organism>
<evidence type="ECO:0000313" key="2">
    <source>
        <dbReference type="Proteomes" id="UP000256970"/>
    </source>
</evidence>
<keyword evidence="2" id="KW-1185">Reference proteome</keyword>
<dbReference type="EMBL" id="FNXT01001218">
    <property type="protein sequence ID" value="SZX74596.1"/>
    <property type="molecule type" value="Genomic_DNA"/>
</dbReference>
<dbReference type="Proteomes" id="UP000256970">
    <property type="component" value="Unassembled WGS sequence"/>
</dbReference>
<evidence type="ECO:0000313" key="1">
    <source>
        <dbReference type="EMBL" id="SZX74596.1"/>
    </source>
</evidence>
<dbReference type="STRING" id="3088.A0A383WD24"/>
<reference evidence="1 2" key="1">
    <citation type="submission" date="2016-10" db="EMBL/GenBank/DDBJ databases">
        <authorList>
            <person name="Cai Z."/>
        </authorList>
    </citation>
    <scope>NUCLEOTIDE SEQUENCE [LARGE SCALE GENOMIC DNA]</scope>
</reference>
<dbReference type="PANTHER" id="PTHR35690">
    <property type="entry name" value="OS01G0363500 PROTEIN"/>
    <property type="match status" value="1"/>
</dbReference>